<name>A0A8T0JW08_PHAAN</name>
<keyword evidence="3" id="KW-0408">Iron</keyword>
<dbReference type="GO" id="GO:0005506">
    <property type="term" value="F:iron ion binding"/>
    <property type="evidence" value="ECO:0007669"/>
    <property type="project" value="InterPro"/>
</dbReference>
<keyword evidence="4" id="KW-0472">Membrane</keyword>
<reference evidence="5 6" key="1">
    <citation type="submission" date="2020-05" db="EMBL/GenBank/DDBJ databases">
        <title>Vigna angularis (adzuki bean) Var. LongXiaoDou No. 4 denovo assembly.</title>
        <authorList>
            <person name="Xiang H."/>
        </authorList>
    </citation>
    <scope>NUCLEOTIDE SEQUENCE [LARGE SCALE GENOMIC DNA]</scope>
    <source>
        <tissue evidence="5">Leaf</tissue>
    </source>
</reference>
<dbReference type="PANTHER" id="PTHR47955:SF15">
    <property type="entry name" value="CYTOCHROME P450 71A2-LIKE"/>
    <property type="match status" value="1"/>
</dbReference>
<dbReference type="GO" id="GO:0004497">
    <property type="term" value="F:monooxygenase activity"/>
    <property type="evidence" value="ECO:0007669"/>
    <property type="project" value="InterPro"/>
</dbReference>
<evidence type="ECO:0000256" key="4">
    <source>
        <dbReference type="SAM" id="Phobius"/>
    </source>
</evidence>
<dbReference type="InterPro" id="IPR036396">
    <property type="entry name" value="Cyt_P450_sf"/>
</dbReference>
<dbReference type="PANTHER" id="PTHR47955">
    <property type="entry name" value="CYTOCHROME P450 FAMILY 71 PROTEIN"/>
    <property type="match status" value="1"/>
</dbReference>
<proteinExistence type="inferred from homology"/>
<keyword evidence="4" id="KW-0812">Transmembrane</keyword>
<keyword evidence="4" id="KW-1133">Transmembrane helix</keyword>
<dbReference type="Proteomes" id="UP000743370">
    <property type="component" value="Unassembled WGS sequence"/>
</dbReference>
<gene>
    <name evidence="5" type="ORF">HKW66_Vig0119240</name>
</gene>
<sequence>MMNFLNGTISPWFIIPMLAFFISLAFPTILNLLSKLNSKSAKNLPPSPPKLPVIGNLHQLGNLTHHTLQSFAQTYGPLMVLHFGKVPVLVVSNAEAAREILKNQDHVFCNRPHRKMFDIFWYGSRDVASAPYGHYWRQVKSICVLHLLSGKKVQRFRRVREEEAMIMVEKVMESCGSLKAVNLTDLFSDVTNDIVCRSVIGRRYEGSVLRGPMSMLEEFLGASVIGDYIPWLDWVGRVNGMYGRAKCVAKQLDEFLDEVVDEHVRMRNHDGDVVNGGDMQNDFVDILLEIQKTSSTTDFQVDRTIMKALIMQFDWTVPAGVVGDQTFCLSETTGLTVHRKLPLLALASPHVKSSK</sequence>
<comment type="caution">
    <text evidence="5">The sequence shown here is derived from an EMBL/GenBank/DDBJ whole genome shotgun (WGS) entry which is preliminary data.</text>
</comment>
<dbReference type="Gene3D" id="1.10.630.10">
    <property type="entry name" value="Cytochrome P450"/>
    <property type="match status" value="1"/>
</dbReference>
<dbReference type="SUPFAM" id="SSF48264">
    <property type="entry name" value="Cytochrome P450"/>
    <property type="match status" value="1"/>
</dbReference>
<dbReference type="Pfam" id="PF00067">
    <property type="entry name" value="p450"/>
    <property type="match status" value="1"/>
</dbReference>
<dbReference type="EMBL" id="JABFOF010000008">
    <property type="protein sequence ID" value="KAG2384832.1"/>
    <property type="molecule type" value="Genomic_DNA"/>
</dbReference>
<dbReference type="InterPro" id="IPR001128">
    <property type="entry name" value="Cyt_P450"/>
</dbReference>
<accession>A0A8T0JW08</accession>
<dbReference type="AlphaFoldDB" id="A0A8T0JW08"/>
<feature type="transmembrane region" description="Helical" evidence="4">
    <location>
        <begin position="12"/>
        <end position="33"/>
    </location>
</feature>
<organism evidence="5 6">
    <name type="scientific">Phaseolus angularis</name>
    <name type="common">Azuki bean</name>
    <name type="synonym">Vigna angularis</name>
    <dbReference type="NCBI Taxonomy" id="3914"/>
    <lineage>
        <taxon>Eukaryota</taxon>
        <taxon>Viridiplantae</taxon>
        <taxon>Streptophyta</taxon>
        <taxon>Embryophyta</taxon>
        <taxon>Tracheophyta</taxon>
        <taxon>Spermatophyta</taxon>
        <taxon>Magnoliopsida</taxon>
        <taxon>eudicotyledons</taxon>
        <taxon>Gunneridae</taxon>
        <taxon>Pentapetalae</taxon>
        <taxon>rosids</taxon>
        <taxon>fabids</taxon>
        <taxon>Fabales</taxon>
        <taxon>Fabaceae</taxon>
        <taxon>Papilionoideae</taxon>
        <taxon>50 kb inversion clade</taxon>
        <taxon>NPAAA clade</taxon>
        <taxon>indigoferoid/millettioid clade</taxon>
        <taxon>Phaseoleae</taxon>
        <taxon>Vigna</taxon>
    </lineage>
</organism>
<protein>
    <submittedName>
        <fullName evidence="5">Cytochrome P450</fullName>
    </submittedName>
</protein>
<evidence type="ECO:0000313" key="6">
    <source>
        <dbReference type="Proteomes" id="UP000743370"/>
    </source>
</evidence>
<evidence type="ECO:0000256" key="2">
    <source>
        <dbReference type="ARBA" id="ARBA00022723"/>
    </source>
</evidence>
<evidence type="ECO:0000256" key="1">
    <source>
        <dbReference type="ARBA" id="ARBA00010617"/>
    </source>
</evidence>
<evidence type="ECO:0000313" key="5">
    <source>
        <dbReference type="EMBL" id="KAG2384832.1"/>
    </source>
</evidence>
<dbReference type="PRINTS" id="PR00463">
    <property type="entry name" value="EP450I"/>
</dbReference>
<dbReference type="GO" id="GO:0016705">
    <property type="term" value="F:oxidoreductase activity, acting on paired donors, with incorporation or reduction of molecular oxygen"/>
    <property type="evidence" value="ECO:0007669"/>
    <property type="project" value="InterPro"/>
</dbReference>
<dbReference type="InterPro" id="IPR002401">
    <property type="entry name" value="Cyt_P450_E_grp-I"/>
</dbReference>
<dbReference type="GO" id="GO:0020037">
    <property type="term" value="F:heme binding"/>
    <property type="evidence" value="ECO:0007669"/>
    <property type="project" value="InterPro"/>
</dbReference>
<keyword evidence="2" id="KW-0479">Metal-binding</keyword>
<comment type="similarity">
    <text evidence="1">Belongs to the cytochrome P450 family.</text>
</comment>
<evidence type="ECO:0000256" key="3">
    <source>
        <dbReference type="ARBA" id="ARBA00023004"/>
    </source>
</evidence>